<keyword evidence="5 6" id="KW-0472">Membrane</keyword>
<proteinExistence type="predicted"/>
<dbReference type="EMBL" id="CAJNOL010001373">
    <property type="protein sequence ID" value="CAF1346494.1"/>
    <property type="molecule type" value="Genomic_DNA"/>
</dbReference>
<organism evidence="7 8">
    <name type="scientific">Rotaria sordida</name>
    <dbReference type="NCBI Taxonomy" id="392033"/>
    <lineage>
        <taxon>Eukaryota</taxon>
        <taxon>Metazoa</taxon>
        <taxon>Spiralia</taxon>
        <taxon>Gnathifera</taxon>
        <taxon>Rotifera</taxon>
        <taxon>Eurotatoria</taxon>
        <taxon>Bdelloidea</taxon>
        <taxon>Philodinida</taxon>
        <taxon>Philodinidae</taxon>
        <taxon>Rotaria</taxon>
    </lineage>
</organism>
<evidence type="ECO:0000256" key="1">
    <source>
        <dbReference type="ARBA" id="ARBA00004225"/>
    </source>
</evidence>
<evidence type="ECO:0000256" key="5">
    <source>
        <dbReference type="ARBA" id="ARBA00023136"/>
    </source>
</evidence>
<evidence type="ECO:0008006" key="9">
    <source>
        <dbReference type="Google" id="ProtNLM"/>
    </source>
</evidence>
<evidence type="ECO:0000313" key="8">
    <source>
        <dbReference type="Proteomes" id="UP000663870"/>
    </source>
</evidence>
<feature type="transmembrane region" description="Helical" evidence="6">
    <location>
        <begin position="412"/>
        <end position="435"/>
    </location>
</feature>
<comment type="subcellular location">
    <subcellularLocation>
        <location evidence="1">Mitochondrion membrane</location>
        <topology evidence="1">Multi-pass membrane protein</topology>
    </subcellularLocation>
</comment>
<dbReference type="AlphaFoldDB" id="A0A815GXX7"/>
<keyword evidence="4" id="KW-0496">Mitochondrion</keyword>
<gene>
    <name evidence="7" type="ORF">JXQ802_LOCUS31853</name>
</gene>
<keyword evidence="3 6" id="KW-1133">Transmembrane helix</keyword>
<dbReference type="Pfam" id="PF08637">
    <property type="entry name" value="NCA2"/>
    <property type="match status" value="1"/>
</dbReference>
<feature type="transmembrane region" description="Helical" evidence="6">
    <location>
        <begin position="238"/>
        <end position="257"/>
    </location>
</feature>
<reference evidence="7" key="1">
    <citation type="submission" date="2021-02" db="EMBL/GenBank/DDBJ databases">
        <authorList>
            <person name="Nowell W R."/>
        </authorList>
    </citation>
    <scope>NUCLEOTIDE SEQUENCE</scope>
</reference>
<evidence type="ECO:0000256" key="3">
    <source>
        <dbReference type="ARBA" id="ARBA00022989"/>
    </source>
</evidence>
<keyword evidence="2 6" id="KW-0812">Transmembrane</keyword>
<name>A0A815GXX7_9BILA</name>
<dbReference type="InterPro" id="IPR013946">
    <property type="entry name" value="NCA2-like"/>
</dbReference>
<protein>
    <recommendedName>
        <fullName evidence="9">Nuclear control of ATPase protein 2</fullName>
    </recommendedName>
</protein>
<evidence type="ECO:0000256" key="4">
    <source>
        <dbReference type="ARBA" id="ARBA00023128"/>
    </source>
</evidence>
<evidence type="ECO:0000313" key="7">
    <source>
        <dbReference type="EMBL" id="CAF1346494.1"/>
    </source>
</evidence>
<evidence type="ECO:0000256" key="2">
    <source>
        <dbReference type="ARBA" id="ARBA00022692"/>
    </source>
</evidence>
<keyword evidence="8" id="KW-1185">Reference proteome</keyword>
<accession>A0A815GXX7</accession>
<dbReference type="GO" id="GO:0005741">
    <property type="term" value="C:mitochondrial outer membrane"/>
    <property type="evidence" value="ECO:0007669"/>
    <property type="project" value="TreeGrafter"/>
</dbReference>
<sequence>MEKRLDDLQQRLQSSINNLWCKTLSHEINRLSSCLTNKLPIYRTQLTREQLLISIKSIQDLNIISTNNDLYYRGLINYLLLLSIHTHKLICEIFLDHIYHLKQHLHYWKQNESNEIGIFDQIKTTFWFDKNRDDIRIIEKIKFLTKQEYYLSNIIGHLAYTINNLEQQEQINLDLIMNSTNELYKILFDNTSVNYNSHSDLSDVIEVYSQMLNSFDEFKLRWIDTVHLYYKPTHIKRYLPFYVCFTAIGFYTLFKVYTNRQQIINYIYTTYDSLKFFISEHLILPLKTIYASTFESRSSQAAFENSQLNYTNSKKILEEMLEEYGRQHADSLAQINNTTVDEFLLTLNERARNEDMNVVMKNYQQELNRPIRSALLGDLIKGILIQVQKVKVDGEGLVIQIDQLMKQNEINFSLLATIPALLVITFITISTKNILANRVIKQRKFDLSTLRQKIIRKLREIEHVLIFNSEIPALTINDNELIVKEKDNNEENNNDQTKMTYLTYGYFLSLLYELKYFTTQLKSKRMLSKEFNEDINLLTYTQLSVKQKLMIIQQIGHSYSFLVHS</sequence>
<dbReference type="PANTHER" id="PTHR28234">
    <property type="entry name" value="NUCLEAR CONTROL OF ATPASE PROTEIN 2"/>
    <property type="match status" value="1"/>
</dbReference>
<comment type="caution">
    <text evidence="7">The sequence shown here is derived from an EMBL/GenBank/DDBJ whole genome shotgun (WGS) entry which is preliminary data.</text>
</comment>
<dbReference type="Proteomes" id="UP000663870">
    <property type="component" value="Unassembled WGS sequence"/>
</dbReference>
<dbReference type="PANTHER" id="PTHR28234:SF1">
    <property type="entry name" value="NUCLEAR CONTROL OF ATPASE PROTEIN 2"/>
    <property type="match status" value="1"/>
</dbReference>
<evidence type="ECO:0000256" key="6">
    <source>
        <dbReference type="SAM" id="Phobius"/>
    </source>
</evidence>